<dbReference type="PANTHER" id="PTHR43740:SF2">
    <property type="entry name" value="LEUCINE--TRNA LIGASE, MITOCHONDRIAL"/>
    <property type="match status" value="1"/>
</dbReference>
<evidence type="ECO:0000256" key="8">
    <source>
        <dbReference type="ARBA" id="ARBA00047469"/>
    </source>
</evidence>
<dbReference type="InterPro" id="IPR015413">
    <property type="entry name" value="Methionyl/Leucyl_tRNA_Synth"/>
</dbReference>
<dbReference type="Gene3D" id="3.40.50.620">
    <property type="entry name" value="HUPs"/>
    <property type="match status" value="3"/>
</dbReference>
<evidence type="ECO:0000256" key="6">
    <source>
        <dbReference type="ARBA" id="ARBA00022917"/>
    </source>
</evidence>
<evidence type="ECO:0000313" key="15">
    <source>
        <dbReference type="EMBL" id="EYR62193.1"/>
    </source>
</evidence>
<comment type="caution">
    <text evidence="15">The sequence shown here is derived from an EMBL/GenBank/DDBJ whole genome shotgun (WGS) entry which is preliminary data.</text>
</comment>
<dbReference type="GO" id="GO:0004823">
    <property type="term" value="F:leucine-tRNA ligase activity"/>
    <property type="evidence" value="ECO:0007669"/>
    <property type="project" value="UniProtKB-UniRule"/>
</dbReference>
<sequence>MTTQDAARTDRPTETPFRYTAELAAQIEQRWQDRWDAEGTFHTPNPTGDLAPDDAGGPGSGAGSSFFIMDMFPYPSGAGLHVGHPLGYIATDVVGRHRRMCGDNVLHALGYDAFGLPAEQYAVQTGQHPRVTTEANIANMRRQLRRLGLAHDPRRTFATTDSDYVRWTQWIFLQIFDAWYDEEAERPDGGRGRARPVAELVAAYDAGTRPLPEEWAGRTWAELDAVERRRVVDAQRLAYVSETPVNWCPGLGTVLANEEVTVDGRSERGNYPVFKRNLRQWNMRITAYADRLADDLDLIDWPEKVRAMQRNWIGRSEGARVTFDVIGGAAVEVFTTRPDTLFGATFMVVAPEHPLLDEVPQEWPDGTHGVWTGGHDHPTAAVAAYRAEAAAKSAVERQADAGRKTGVFTGHLAINPVNHELIPVFTADYVLMGYGTGAIMAVPGGDERDFAFAQAYELPVVHTVQPPEGHEGAWTGDGVVVSSSSEELSLDGLDVPAAKSRVIAWLEERGYGTGTITYRLRDWLFSRQRYWGEPFPVVYDEHDLPVALPADHLPVDLPDVPDYSPRTYDPQDAHSTPEPPLGRNEDWVRVTLDLGDGPKEYRRDTNTMPNWAGSCWYYLNYLDPGRRDVVVDPALERYWMGAGHNGTVGAAGGVDLYVGGVEHAVLHLLYARFWHKALYDLGHVSSREPFHRLFNQGYVQAYAYADERGQYVPAAEVEEETGPDGVARYTWQGQEVQREYGKMGKSLKNVVTPDDMYEAYGADTFRVYEMSMGPLDLSRPWETRAVVGSQRFLQRLWRNVVDEATGETVVADVEPDEATRRVLHRTIADVRTEMEGMRFNTAIARLIVLNNHLTSLQPVPRSVAEALVLMVAPVAPHIAEELWSRLGHASSLAREPFPEADPAYLVEETVTCVVQVQGKVRDRLEVPADIAEHDLRERALATAGAQRALAGRDVRTVVVRAPRLVNIVPV</sequence>
<keyword evidence="6 9" id="KW-0648">Protein biosynthesis</keyword>
<dbReference type="FunFam" id="3.40.50.620:FF:000056">
    <property type="entry name" value="Leucine--tRNA ligase"/>
    <property type="match status" value="1"/>
</dbReference>
<evidence type="ECO:0000259" key="12">
    <source>
        <dbReference type="Pfam" id="PF08264"/>
    </source>
</evidence>
<dbReference type="SUPFAM" id="SSF47323">
    <property type="entry name" value="Anticodon-binding domain of a subclass of class I aminoacyl-tRNA synthetases"/>
    <property type="match status" value="1"/>
</dbReference>
<dbReference type="InterPro" id="IPR009080">
    <property type="entry name" value="tRNAsynth_Ia_anticodon-bd"/>
</dbReference>
<dbReference type="InterPro" id="IPR014729">
    <property type="entry name" value="Rossmann-like_a/b/a_fold"/>
</dbReference>
<keyword evidence="5 9" id="KW-0067">ATP-binding</keyword>
<dbReference type="PROSITE" id="PS00178">
    <property type="entry name" value="AA_TRNA_LIGASE_I"/>
    <property type="match status" value="1"/>
</dbReference>
<dbReference type="FunFam" id="3.90.740.10:FF:000017">
    <property type="entry name" value="Leucine--tRNA ligase"/>
    <property type="match status" value="1"/>
</dbReference>
<keyword evidence="2 9" id="KW-0963">Cytoplasm</keyword>
<dbReference type="EC" id="6.1.1.4" evidence="9"/>
<dbReference type="GO" id="GO:0002161">
    <property type="term" value="F:aminoacyl-tRNA deacylase activity"/>
    <property type="evidence" value="ECO:0007669"/>
    <property type="project" value="InterPro"/>
</dbReference>
<feature type="domain" description="Methionyl/Valyl/Leucyl/Isoleucyl-tRNA synthetase anticodon-binding" evidence="12">
    <location>
        <begin position="820"/>
        <end position="930"/>
    </location>
</feature>
<dbReference type="GO" id="GO:0005524">
    <property type="term" value="F:ATP binding"/>
    <property type="evidence" value="ECO:0007669"/>
    <property type="project" value="UniProtKB-UniRule"/>
</dbReference>
<dbReference type="AlphaFoldDB" id="A0A021VM82"/>
<dbReference type="RefSeq" id="WP_034228576.1">
    <property type="nucleotide sequence ID" value="NZ_AXCW01000302.1"/>
</dbReference>
<accession>A0A021VM82</accession>
<dbReference type="InterPro" id="IPR009008">
    <property type="entry name" value="Val/Leu/Ile-tRNA-synth_edit"/>
</dbReference>
<evidence type="ECO:0000256" key="10">
    <source>
        <dbReference type="RuleBase" id="RU363039"/>
    </source>
</evidence>
<dbReference type="FunFam" id="1.10.730.10:FF:000011">
    <property type="entry name" value="Leucine--tRNA ligase chloroplastic/mitochondrial"/>
    <property type="match status" value="1"/>
</dbReference>
<dbReference type="OrthoDB" id="9810365at2"/>
<organism evidence="15 16">
    <name type="scientific">Actinotalea ferrariae CF5-4</name>
    <dbReference type="NCBI Taxonomy" id="948458"/>
    <lineage>
        <taxon>Bacteria</taxon>
        <taxon>Bacillati</taxon>
        <taxon>Actinomycetota</taxon>
        <taxon>Actinomycetes</taxon>
        <taxon>Micrococcales</taxon>
        <taxon>Cellulomonadaceae</taxon>
        <taxon>Actinotalea</taxon>
    </lineage>
</organism>
<dbReference type="InterPro" id="IPR025709">
    <property type="entry name" value="Leu_tRNA-synth_edit"/>
</dbReference>
<dbReference type="InterPro" id="IPR002302">
    <property type="entry name" value="Leu-tRNA-ligase"/>
</dbReference>
<evidence type="ECO:0000256" key="1">
    <source>
        <dbReference type="ARBA" id="ARBA00005594"/>
    </source>
</evidence>
<feature type="binding site" evidence="9">
    <location>
        <position position="745"/>
    </location>
    <ligand>
        <name>ATP</name>
        <dbReference type="ChEBI" id="CHEBI:30616"/>
    </ligand>
</feature>
<comment type="caution">
    <text evidence="9">Lacks conserved residue(s) required for the propagation of feature annotation.</text>
</comment>
<dbReference type="EMBL" id="AXCW01000302">
    <property type="protein sequence ID" value="EYR62193.1"/>
    <property type="molecule type" value="Genomic_DNA"/>
</dbReference>
<feature type="compositionally biased region" description="Low complexity" evidence="11">
    <location>
        <begin position="46"/>
        <end position="55"/>
    </location>
</feature>
<gene>
    <name evidence="9" type="primary">leuS</name>
    <name evidence="15" type="ORF">N866_10965</name>
</gene>
<dbReference type="Pfam" id="PF13603">
    <property type="entry name" value="tRNA-synt_1_2"/>
    <property type="match status" value="1"/>
</dbReference>
<dbReference type="SUPFAM" id="SSF50677">
    <property type="entry name" value="ValRS/IleRS/LeuRS editing domain"/>
    <property type="match status" value="1"/>
</dbReference>
<feature type="region of interest" description="Disordered" evidence="11">
    <location>
        <begin position="559"/>
        <end position="583"/>
    </location>
</feature>
<feature type="short sequence motif" description="'KMSKS' region" evidence="9">
    <location>
        <begin position="742"/>
        <end position="746"/>
    </location>
</feature>
<feature type="region of interest" description="Disordered" evidence="11">
    <location>
        <begin position="38"/>
        <end position="59"/>
    </location>
</feature>
<evidence type="ECO:0000256" key="5">
    <source>
        <dbReference type="ARBA" id="ARBA00022840"/>
    </source>
</evidence>
<dbReference type="Gene3D" id="1.10.730.10">
    <property type="entry name" value="Isoleucyl-tRNA Synthetase, Domain 1"/>
    <property type="match status" value="1"/>
</dbReference>
<dbReference type="HAMAP" id="MF_00049_B">
    <property type="entry name" value="Leu_tRNA_synth_B"/>
    <property type="match status" value="1"/>
</dbReference>
<comment type="catalytic activity">
    <reaction evidence="8 9">
        <text>tRNA(Leu) + L-leucine + ATP = L-leucyl-tRNA(Leu) + AMP + diphosphate</text>
        <dbReference type="Rhea" id="RHEA:11688"/>
        <dbReference type="Rhea" id="RHEA-COMP:9613"/>
        <dbReference type="Rhea" id="RHEA-COMP:9622"/>
        <dbReference type="ChEBI" id="CHEBI:30616"/>
        <dbReference type="ChEBI" id="CHEBI:33019"/>
        <dbReference type="ChEBI" id="CHEBI:57427"/>
        <dbReference type="ChEBI" id="CHEBI:78442"/>
        <dbReference type="ChEBI" id="CHEBI:78494"/>
        <dbReference type="ChEBI" id="CHEBI:456215"/>
        <dbReference type="EC" id="6.1.1.4"/>
    </reaction>
</comment>
<feature type="domain" description="Leucyl-tRNA synthetase editing" evidence="14">
    <location>
        <begin position="310"/>
        <end position="507"/>
    </location>
</feature>
<dbReference type="SUPFAM" id="SSF52374">
    <property type="entry name" value="Nucleotidylyl transferase"/>
    <property type="match status" value="1"/>
</dbReference>
<keyword evidence="16" id="KW-1185">Reference proteome</keyword>
<evidence type="ECO:0000256" key="7">
    <source>
        <dbReference type="ARBA" id="ARBA00023146"/>
    </source>
</evidence>
<dbReference type="Pfam" id="PF08264">
    <property type="entry name" value="Anticodon_1"/>
    <property type="match status" value="1"/>
</dbReference>
<dbReference type="FunFam" id="3.40.50.620:FF:000060">
    <property type="entry name" value="Leucine--tRNA ligase"/>
    <property type="match status" value="1"/>
</dbReference>
<dbReference type="InterPro" id="IPR001412">
    <property type="entry name" value="aa-tRNA-synth_I_CS"/>
</dbReference>
<dbReference type="Gene3D" id="3.90.740.10">
    <property type="entry name" value="Valyl/Leucyl/Isoleucyl-tRNA synthetase, editing domain"/>
    <property type="match status" value="1"/>
</dbReference>
<keyword evidence="4 9" id="KW-0547">Nucleotide-binding</keyword>
<evidence type="ECO:0000256" key="11">
    <source>
        <dbReference type="SAM" id="MobiDB-lite"/>
    </source>
</evidence>
<dbReference type="PRINTS" id="PR00985">
    <property type="entry name" value="TRNASYNTHLEU"/>
</dbReference>
<evidence type="ECO:0000259" key="14">
    <source>
        <dbReference type="Pfam" id="PF13603"/>
    </source>
</evidence>
<name>A0A021VM82_9CELL</name>
<evidence type="ECO:0000256" key="2">
    <source>
        <dbReference type="ARBA" id="ARBA00022490"/>
    </source>
</evidence>
<dbReference type="GO" id="GO:0005829">
    <property type="term" value="C:cytosol"/>
    <property type="evidence" value="ECO:0007669"/>
    <property type="project" value="TreeGrafter"/>
</dbReference>
<comment type="similarity">
    <text evidence="1 9 10">Belongs to the class-I aminoacyl-tRNA synthetase family.</text>
</comment>
<proteinExistence type="inferred from homology"/>
<comment type="subcellular location">
    <subcellularLocation>
        <location evidence="9">Cytoplasm</location>
    </subcellularLocation>
</comment>
<dbReference type="Pfam" id="PF09334">
    <property type="entry name" value="tRNA-synt_1g"/>
    <property type="match status" value="1"/>
</dbReference>
<evidence type="ECO:0000259" key="13">
    <source>
        <dbReference type="Pfam" id="PF09334"/>
    </source>
</evidence>
<reference evidence="15 16" key="1">
    <citation type="submission" date="2014-01" db="EMBL/GenBank/DDBJ databases">
        <title>Actinotalea ferrariae CF5-4.</title>
        <authorList>
            <person name="Chen F."/>
            <person name="Li Y."/>
            <person name="Wang G."/>
        </authorList>
    </citation>
    <scope>NUCLEOTIDE SEQUENCE [LARGE SCALE GENOMIC DNA]</scope>
    <source>
        <strain evidence="15 16">CF5-4</strain>
    </source>
</reference>
<dbReference type="InterPro" id="IPR013155">
    <property type="entry name" value="M/V/L/I-tRNA-synth_anticd-bd"/>
</dbReference>
<evidence type="ECO:0000256" key="3">
    <source>
        <dbReference type="ARBA" id="ARBA00022598"/>
    </source>
</evidence>
<dbReference type="FunFam" id="3.40.50.620:FF:000087">
    <property type="entry name" value="Leucine--tRNA ligase"/>
    <property type="match status" value="1"/>
</dbReference>
<dbReference type="CDD" id="cd07958">
    <property type="entry name" value="Anticodon_Ia_Leu_BEm"/>
    <property type="match status" value="1"/>
</dbReference>
<keyword evidence="7 9" id="KW-0030">Aminoacyl-tRNA synthetase</keyword>
<protein>
    <recommendedName>
        <fullName evidence="9">Leucine--tRNA ligase</fullName>
        <ecNumber evidence="9">6.1.1.4</ecNumber>
    </recommendedName>
    <alternativeName>
        <fullName evidence="9">Leucyl-tRNA synthetase</fullName>
        <shortName evidence="9">LeuRS</shortName>
    </alternativeName>
</protein>
<evidence type="ECO:0000313" key="16">
    <source>
        <dbReference type="Proteomes" id="UP000019753"/>
    </source>
</evidence>
<evidence type="ECO:0000256" key="9">
    <source>
        <dbReference type="HAMAP-Rule" id="MF_00049"/>
    </source>
</evidence>
<dbReference type="PANTHER" id="PTHR43740">
    <property type="entry name" value="LEUCYL-TRNA SYNTHETASE"/>
    <property type="match status" value="1"/>
</dbReference>
<keyword evidence="3 9" id="KW-0436">Ligase</keyword>
<evidence type="ECO:0000256" key="4">
    <source>
        <dbReference type="ARBA" id="ARBA00022741"/>
    </source>
</evidence>
<dbReference type="GO" id="GO:0006429">
    <property type="term" value="P:leucyl-tRNA aminoacylation"/>
    <property type="evidence" value="ECO:0007669"/>
    <property type="project" value="UniProtKB-UniRule"/>
</dbReference>
<dbReference type="NCBIfam" id="TIGR00396">
    <property type="entry name" value="leuS_bact"/>
    <property type="match status" value="1"/>
</dbReference>
<feature type="domain" description="Methionyl/Leucyl tRNA synthetase" evidence="13">
    <location>
        <begin position="71"/>
        <end position="174"/>
    </location>
</feature>
<dbReference type="Proteomes" id="UP000019753">
    <property type="component" value="Unassembled WGS sequence"/>
</dbReference>